<dbReference type="GO" id="GO:0005524">
    <property type="term" value="F:ATP binding"/>
    <property type="evidence" value="ECO:0007669"/>
    <property type="project" value="UniProtKB-KW"/>
</dbReference>
<dbReference type="InParanoid" id="A0A507AX65"/>
<dbReference type="InterPro" id="IPR010488">
    <property type="entry name" value="Zeta_toxin_domain"/>
</dbReference>
<dbReference type="Proteomes" id="UP000319257">
    <property type="component" value="Unassembled WGS sequence"/>
</dbReference>
<gene>
    <name evidence="4" type="ORF">E0L32_009306</name>
</gene>
<proteinExistence type="predicted"/>
<dbReference type="GeneID" id="41976753"/>
<evidence type="ECO:0000256" key="2">
    <source>
        <dbReference type="ARBA" id="ARBA00022840"/>
    </source>
</evidence>
<accession>A0A507AX65</accession>
<keyword evidence="1" id="KW-0547">Nucleotide-binding</keyword>
<dbReference type="RefSeq" id="XP_030991129.1">
    <property type="nucleotide sequence ID" value="XM_031144257.1"/>
</dbReference>
<name>A0A507AX65_9PEZI</name>
<dbReference type="GO" id="GO:0016301">
    <property type="term" value="F:kinase activity"/>
    <property type="evidence" value="ECO:0007669"/>
    <property type="project" value="InterPro"/>
</dbReference>
<evidence type="ECO:0000256" key="1">
    <source>
        <dbReference type="ARBA" id="ARBA00022741"/>
    </source>
</evidence>
<comment type="caution">
    <text evidence="4">The sequence shown here is derived from an EMBL/GenBank/DDBJ whole genome shotgun (WGS) entry which is preliminary data.</text>
</comment>
<feature type="domain" description="Zeta toxin" evidence="3">
    <location>
        <begin position="37"/>
        <end position="112"/>
    </location>
</feature>
<dbReference type="EMBL" id="SKBQ01000067">
    <property type="protein sequence ID" value="TPX09418.1"/>
    <property type="molecule type" value="Genomic_DNA"/>
</dbReference>
<dbReference type="OrthoDB" id="2881954at2759"/>
<evidence type="ECO:0000313" key="4">
    <source>
        <dbReference type="EMBL" id="TPX09418.1"/>
    </source>
</evidence>
<dbReference type="AlphaFoldDB" id="A0A507AX65"/>
<organism evidence="4 5">
    <name type="scientific">Thyridium curvatum</name>
    <dbReference type="NCBI Taxonomy" id="1093900"/>
    <lineage>
        <taxon>Eukaryota</taxon>
        <taxon>Fungi</taxon>
        <taxon>Dikarya</taxon>
        <taxon>Ascomycota</taxon>
        <taxon>Pezizomycotina</taxon>
        <taxon>Sordariomycetes</taxon>
        <taxon>Sordariomycetidae</taxon>
        <taxon>Thyridiales</taxon>
        <taxon>Thyridiaceae</taxon>
        <taxon>Thyridium</taxon>
    </lineage>
</organism>
<reference evidence="4 5" key="1">
    <citation type="submission" date="2019-06" db="EMBL/GenBank/DDBJ databases">
        <title>Draft genome sequence of the filamentous fungus Phialemoniopsis curvata isolated from diesel fuel.</title>
        <authorList>
            <person name="Varaljay V.A."/>
            <person name="Lyon W.J."/>
            <person name="Crouch A.L."/>
            <person name="Drake C.E."/>
            <person name="Hollomon J.M."/>
            <person name="Nadeau L.J."/>
            <person name="Nunn H.S."/>
            <person name="Stevenson B.S."/>
            <person name="Bojanowski C.L."/>
            <person name="Crookes-Goodson W.J."/>
        </authorList>
    </citation>
    <scope>NUCLEOTIDE SEQUENCE [LARGE SCALE GENOMIC DNA]</scope>
    <source>
        <strain evidence="4 5">D216</strain>
    </source>
</reference>
<evidence type="ECO:0000259" key="3">
    <source>
        <dbReference type="Pfam" id="PF06414"/>
    </source>
</evidence>
<dbReference type="SUPFAM" id="SSF52540">
    <property type="entry name" value="P-loop containing nucleoside triphosphate hydrolases"/>
    <property type="match status" value="1"/>
</dbReference>
<evidence type="ECO:0000313" key="5">
    <source>
        <dbReference type="Proteomes" id="UP000319257"/>
    </source>
</evidence>
<feature type="non-terminal residue" evidence="4">
    <location>
        <position position="121"/>
    </location>
</feature>
<keyword evidence="2" id="KW-0067">ATP-binding</keyword>
<protein>
    <recommendedName>
        <fullName evidence="3">Zeta toxin domain-containing protein</fullName>
    </recommendedName>
</protein>
<dbReference type="Pfam" id="PF06414">
    <property type="entry name" value="Zeta_toxin"/>
    <property type="match status" value="1"/>
</dbReference>
<dbReference type="Gene3D" id="3.40.50.300">
    <property type="entry name" value="P-loop containing nucleotide triphosphate hydrolases"/>
    <property type="match status" value="1"/>
</dbReference>
<dbReference type="InterPro" id="IPR027417">
    <property type="entry name" value="P-loop_NTPase"/>
</dbReference>
<keyword evidence="5" id="KW-1185">Reference proteome</keyword>
<sequence length="121" mass="13044">MPPPDLQAYALSPEESERIFLTQIYPQEIAPFAEEQQRHPHNNKQPLAVLLVGQTGAGKTRTAPSLSAALTGLRRRRPAHFIADTYKTHHPAYAAIAASPDPSVAARASVAASPAARAWLT</sequence>